<evidence type="ECO:0000313" key="9">
    <source>
        <dbReference type="Proteomes" id="UP000289152"/>
    </source>
</evidence>
<evidence type="ECO:0000313" key="8">
    <source>
        <dbReference type="EMBL" id="RXK40480.1"/>
    </source>
</evidence>
<organism evidence="8 9">
    <name type="scientific">Tremella mesenterica</name>
    <name type="common">Jelly fungus</name>
    <dbReference type="NCBI Taxonomy" id="5217"/>
    <lineage>
        <taxon>Eukaryota</taxon>
        <taxon>Fungi</taxon>
        <taxon>Dikarya</taxon>
        <taxon>Basidiomycota</taxon>
        <taxon>Agaricomycotina</taxon>
        <taxon>Tremellomycetes</taxon>
        <taxon>Tremellales</taxon>
        <taxon>Tremellaceae</taxon>
        <taxon>Tremella</taxon>
    </lineage>
</organism>
<keyword evidence="4 6" id="KW-0472">Membrane</keyword>
<dbReference type="Proteomes" id="UP000289152">
    <property type="component" value="Unassembled WGS sequence"/>
</dbReference>
<feature type="signal peptide" evidence="7">
    <location>
        <begin position="1"/>
        <end position="15"/>
    </location>
</feature>
<feature type="region of interest" description="Disordered" evidence="5">
    <location>
        <begin position="290"/>
        <end position="328"/>
    </location>
</feature>
<feature type="transmembrane region" description="Helical" evidence="6">
    <location>
        <begin position="260"/>
        <end position="283"/>
    </location>
</feature>
<evidence type="ECO:0000256" key="1">
    <source>
        <dbReference type="ARBA" id="ARBA00004167"/>
    </source>
</evidence>
<feature type="chain" id="PRO_5020739426" evidence="7">
    <location>
        <begin position="16"/>
        <end position="487"/>
    </location>
</feature>
<dbReference type="AlphaFoldDB" id="A0A4Q1BRD4"/>
<feature type="region of interest" description="Disordered" evidence="5">
    <location>
        <begin position="340"/>
        <end position="459"/>
    </location>
</feature>
<dbReference type="PANTHER" id="PTHR15549:SF26">
    <property type="entry name" value="AXIAL BUDDING PATTERN PROTEIN 2-RELATED"/>
    <property type="match status" value="1"/>
</dbReference>
<feature type="compositionally biased region" description="Low complexity" evidence="5">
    <location>
        <begin position="340"/>
        <end position="363"/>
    </location>
</feature>
<keyword evidence="3 6" id="KW-1133">Transmembrane helix</keyword>
<gene>
    <name evidence="8" type="ORF">M231_02313</name>
</gene>
<feature type="compositionally biased region" description="Polar residues" evidence="5">
    <location>
        <begin position="364"/>
        <end position="378"/>
    </location>
</feature>
<feature type="compositionally biased region" description="Polar residues" evidence="5">
    <location>
        <begin position="405"/>
        <end position="422"/>
    </location>
</feature>
<dbReference type="InParanoid" id="A0A4Q1BRD4"/>
<dbReference type="GO" id="GO:0071944">
    <property type="term" value="C:cell periphery"/>
    <property type="evidence" value="ECO:0007669"/>
    <property type="project" value="UniProtKB-ARBA"/>
</dbReference>
<protein>
    <submittedName>
        <fullName evidence="8">Uncharacterized protein</fullName>
    </submittedName>
</protein>
<keyword evidence="9" id="KW-1185">Reference proteome</keyword>
<dbReference type="PANTHER" id="PTHR15549">
    <property type="entry name" value="PAIRED IMMUNOGLOBULIN-LIKE TYPE 2 RECEPTOR"/>
    <property type="match status" value="1"/>
</dbReference>
<evidence type="ECO:0000256" key="4">
    <source>
        <dbReference type="ARBA" id="ARBA00023136"/>
    </source>
</evidence>
<evidence type="ECO:0000256" key="6">
    <source>
        <dbReference type="SAM" id="Phobius"/>
    </source>
</evidence>
<dbReference type="VEuPathDB" id="FungiDB:TREMEDRAFT_57721"/>
<dbReference type="OrthoDB" id="2563735at2759"/>
<keyword evidence="2 6" id="KW-0812">Transmembrane</keyword>
<proteinExistence type="predicted"/>
<sequence length="487" mass="52792">MISLVLYTLGGLVLGSRVRAQGAGHFFFDWPAETARCDVVDLTWSGGSPPFTAFIVPTPFKQPFVYPIPSSAYKNGQGSYPIQLQLDQGTAYVVFVADAISLGAGGSSEIQIVQNSTQSSCLNSASSNYSSHNFDFTVTGQSQQCTSGFDLSWTDNTSNEPYNFTVVPLDQSSYPFDVSLDDNQNKKSWQPSLNAGTRFTIMMNDKNGYGTGGTAGIYEVTNSTQTNCITQPLQATGTWPAGLATTTLFVISSSALSGGAIAGIVIGVMSGFFILALLIWLLFRRRRQRRKTEKMKGQEMDLGDEMGEGSYEHLQPNPMVEPYRPVGSFVAPPGVLDSQSYSEIQSQTQTQSPSESQFTPQSPRRQTTLTDYTSTHRTSAGFAGLGAGLPEWSDPIDSTAGPLPTKNSLSVRTPSGQSSEPRTPTGMRVVNHDSPDSLPVTPNRVSQVSPRVPTFRRHEDAGRVEMREDIVDLPPLYTDVPRDDIPG</sequence>
<dbReference type="GO" id="GO:0005524">
    <property type="term" value="F:ATP binding"/>
    <property type="evidence" value="ECO:0007669"/>
    <property type="project" value="UniProtKB-KW"/>
</dbReference>
<comment type="subcellular location">
    <subcellularLocation>
        <location evidence="1">Membrane</location>
        <topology evidence="1">Single-pass membrane protein</topology>
    </subcellularLocation>
</comment>
<dbReference type="STRING" id="5217.A0A4Q1BRD4"/>
<dbReference type="GO" id="GO:0016020">
    <property type="term" value="C:membrane"/>
    <property type="evidence" value="ECO:0007669"/>
    <property type="project" value="UniProtKB-SubCell"/>
</dbReference>
<dbReference type="EMBL" id="SDIL01000018">
    <property type="protein sequence ID" value="RXK40480.1"/>
    <property type="molecule type" value="Genomic_DNA"/>
</dbReference>
<keyword evidence="7" id="KW-0732">Signal</keyword>
<evidence type="ECO:0000256" key="5">
    <source>
        <dbReference type="SAM" id="MobiDB-lite"/>
    </source>
</evidence>
<evidence type="ECO:0000256" key="2">
    <source>
        <dbReference type="ARBA" id="ARBA00022692"/>
    </source>
</evidence>
<comment type="caution">
    <text evidence="8">The sequence shown here is derived from an EMBL/GenBank/DDBJ whole genome shotgun (WGS) entry which is preliminary data.</text>
</comment>
<accession>A0A4Q1BRD4</accession>
<name>A0A4Q1BRD4_TREME</name>
<reference evidence="8 9" key="1">
    <citation type="submission" date="2016-06" db="EMBL/GenBank/DDBJ databases">
        <title>Evolution of pathogenesis and genome organization in the Tremellales.</title>
        <authorList>
            <person name="Cuomo C."/>
            <person name="Litvintseva A."/>
            <person name="Heitman J."/>
            <person name="Chen Y."/>
            <person name="Sun S."/>
            <person name="Springer D."/>
            <person name="Dromer F."/>
            <person name="Young S."/>
            <person name="Zeng Q."/>
            <person name="Chapman S."/>
            <person name="Gujja S."/>
            <person name="Saif S."/>
            <person name="Birren B."/>
        </authorList>
    </citation>
    <scope>NUCLEOTIDE SEQUENCE [LARGE SCALE GENOMIC DNA]</scope>
    <source>
        <strain evidence="8 9">ATCC 28783</strain>
    </source>
</reference>
<dbReference type="VEuPathDB" id="FungiDB:TREMEDRAFT_65377"/>
<dbReference type="InterPro" id="IPR051694">
    <property type="entry name" value="Immunoregulatory_rcpt-like"/>
</dbReference>
<evidence type="ECO:0000256" key="3">
    <source>
        <dbReference type="ARBA" id="ARBA00022989"/>
    </source>
</evidence>
<evidence type="ECO:0000256" key="7">
    <source>
        <dbReference type="SAM" id="SignalP"/>
    </source>
</evidence>